<sequence length="337" mass="36200">MKSLKFASSAVMAVTAFSISLCVAPSAFAADELSFGAPAGELAPASDAASNRPPATFFTITDVLAKLDRQRGRGPNAIRTALLTPPNTATDALPAAKPLPPEGTEPFGLFTFRAPENGLWRKWRGLESDLARERTVLEQCRENATGCPPNAAQFLRLINAVKAKTGRDRLDEANRAVNQAIRYVSDFAQYGEADRWTAPLATFATGKGDCEDYAIAKYIALSEAGFPPGELRLVLGRDRAIRQDHAVLAARLDGHWLILDSRRSELIDDGDLANFTPMFAINERGVQLLAAPYARRLPLGDELDAAPAAANAADSEWTGVEPLEAASPLPGFLPVLM</sequence>
<dbReference type="SUPFAM" id="SSF54001">
    <property type="entry name" value="Cysteine proteinases"/>
    <property type="match status" value="1"/>
</dbReference>
<dbReference type="EMBL" id="VITY01000018">
    <property type="protein sequence ID" value="TWB88439.1"/>
    <property type="molecule type" value="Genomic_DNA"/>
</dbReference>
<evidence type="ECO:0000313" key="2">
    <source>
        <dbReference type="EMBL" id="TWB88439.1"/>
    </source>
</evidence>
<dbReference type="InterPro" id="IPR038765">
    <property type="entry name" value="Papain-like_cys_pep_sf"/>
</dbReference>
<dbReference type="PANTHER" id="PTHR39327:SF1">
    <property type="entry name" value="BLR5470 PROTEIN"/>
    <property type="match status" value="1"/>
</dbReference>
<feature type="signal peptide" evidence="1">
    <location>
        <begin position="1"/>
        <end position="29"/>
    </location>
</feature>
<dbReference type="STRING" id="1755647.AS156_04845"/>
<evidence type="ECO:0000256" key="1">
    <source>
        <dbReference type="SAM" id="SignalP"/>
    </source>
</evidence>
<dbReference type="InterPro" id="IPR010319">
    <property type="entry name" value="Transglutaminase-like_Cys_pept"/>
</dbReference>
<comment type="caution">
    <text evidence="2">The sequence shown here is derived from an EMBL/GenBank/DDBJ whole genome shotgun (WGS) entry which is preliminary data.</text>
</comment>
<dbReference type="PANTHER" id="PTHR39327">
    <property type="match status" value="1"/>
</dbReference>
<dbReference type="RefSeq" id="WP_146992041.1">
    <property type="nucleotide sequence ID" value="NZ_VITY01000018.1"/>
</dbReference>
<dbReference type="AlphaFoldDB" id="A0A560KZC7"/>
<proteinExistence type="predicted"/>
<feature type="chain" id="PRO_5022015927" evidence="1">
    <location>
        <begin position="30"/>
        <end position="337"/>
    </location>
</feature>
<name>A0A560KZC7_9BRAD</name>
<protein>
    <submittedName>
        <fullName evidence="2">Transglutaminase-like cysteine proteinase BTLCP</fullName>
    </submittedName>
</protein>
<evidence type="ECO:0000313" key="3">
    <source>
        <dbReference type="Proteomes" id="UP000321304"/>
    </source>
</evidence>
<keyword evidence="3" id="KW-1185">Reference proteome</keyword>
<organism evidence="2 3">
    <name type="scientific">Bradyrhizobium macuxiense</name>
    <dbReference type="NCBI Taxonomy" id="1755647"/>
    <lineage>
        <taxon>Bacteria</taxon>
        <taxon>Pseudomonadati</taxon>
        <taxon>Pseudomonadota</taxon>
        <taxon>Alphaproteobacteria</taxon>
        <taxon>Hyphomicrobiales</taxon>
        <taxon>Nitrobacteraceae</taxon>
        <taxon>Bradyrhizobium</taxon>
    </lineage>
</organism>
<dbReference type="Proteomes" id="UP000321304">
    <property type="component" value="Unassembled WGS sequence"/>
</dbReference>
<reference evidence="2 3" key="1">
    <citation type="submission" date="2019-06" db="EMBL/GenBank/DDBJ databases">
        <title>Genomic Encyclopedia of Type Strains, Phase IV (KMG-V): Genome sequencing to study the core and pangenomes of soil and plant-associated prokaryotes.</title>
        <authorList>
            <person name="Whitman W."/>
        </authorList>
    </citation>
    <scope>NUCLEOTIDE SEQUENCE [LARGE SCALE GENOMIC DNA]</scope>
    <source>
        <strain evidence="2 3">BR 10355</strain>
    </source>
</reference>
<keyword evidence="1" id="KW-0732">Signal</keyword>
<gene>
    <name evidence="2" type="ORF">FBZ93_118119</name>
</gene>
<dbReference type="OrthoDB" id="5401788at2"/>
<dbReference type="Gene3D" id="3.10.620.30">
    <property type="match status" value="1"/>
</dbReference>
<accession>A0A560KZC7</accession>
<dbReference type="Pfam" id="PF06035">
    <property type="entry name" value="Peptidase_C93"/>
    <property type="match status" value="1"/>
</dbReference>